<evidence type="ECO:0000313" key="3">
    <source>
        <dbReference type="EMBL" id="TCO82609.1"/>
    </source>
</evidence>
<name>A0A4R2LDK3_9GAMM</name>
<organism evidence="3 4">
    <name type="scientific">Plasticicumulans lactativorans</name>
    <dbReference type="NCBI Taxonomy" id="1133106"/>
    <lineage>
        <taxon>Bacteria</taxon>
        <taxon>Pseudomonadati</taxon>
        <taxon>Pseudomonadota</taxon>
        <taxon>Gammaproteobacteria</taxon>
        <taxon>Candidatus Competibacteraceae</taxon>
        <taxon>Plasticicumulans</taxon>
    </lineage>
</organism>
<feature type="chain" id="PRO_5020754033" evidence="1">
    <location>
        <begin position="26"/>
        <end position="97"/>
    </location>
</feature>
<reference evidence="3 4" key="1">
    <citation type="submission" date="2019-03" db="EMBL/GenBank/DDBJ databases">
        <title>Genomic Encyclopedia of Type Strains, Phase IV (KMG-IV): sequencing the most valuable type-strain genomes for metagenomic binning, comparative biology and taxonomic classification.</title>
        <authorList>
            <person name="Goeker M."/>
        </authorList>
    </citation>
    <scope>NUCLEOTIDE SEQUENCE [LARGE SCALE GENOMIC DNA]</scope>
    <source>
        <strain evidence="3 4">DSM 25287</strain>
    </source>
</reference>
<proteinExistence type="predicted"/>
<dbReference type="AlphaFoldDB" id="A0A4R2LDK3"/>
<evidence type="ECO:0000256" key="1">
    <source>
        <dbReference type="SAM" id="SignalP"/>
    </source>
</evidence>
<gene>
    <name evidence="3" type="ORF">EV699_1041</name>
</gene>
<dbReference type="GO" id="GO:0016020">
    <property type="term" value="C:membrane"/>
    <property type="evidence" value="ECO:0007669"/>
    <property type="project" value="InterPro"/>
</dbReference>
<dbReference type="InterPro" id="IPR023614">
    <property type="entry name" value="Porin_dom_sf"/>
</dbReference>
<feature type="non-terminal residue" evidence="3">
    <location>
        <position position="97"/>
    </location>
</feature>
<feature type="domain" description="Porin" evidence="2">
    <location>
        <begin position="12"/>
        <end position="89"/>
    </location>
</feature>
<comment type="caution">
    <text evidence="3">The sequence shown here is derived from an EMBL/GenBank/DDBJ whole genome shotgun (WGS) entry which is preliminary data.</text>
</comment>
<dbReference type="GO" id="GO:0015288">
    <property type="term" value="F:porin activity"/>
    <property type="evidence" value="ECO:0007669"/>
    <property type="project" value="InterPro"/>
</dbReference>
<evidence type="ECO:0000313" key="4">
    <source>
        <dbReference type="Proteomes" id="UP000295765"/>
    </source>
</evidence>
<dbReference type="InterPro" id="IPR033900">
    <property type="entry name" value="Gram_neg_porin_domain"/>
</dbReference>
<protein>
    <submittedName>
        <fullName evidence="3">Porin-like protein</fullName>
    </submittedName>
</protein>
<feature type="signal peptide" evidence="1">
    <location>
        <begin position="1"/>
        <end position="25"/>
    </location>
</feature>
<dbReference type="Pfam" id="PF13609">
    <property type="entry name" value="Porin_4"/>
    <property type="match status" value="1"/>
</dbReference>
<sequence>MNRSKHLLLATAVAAALAAAGAAQAETTLFGRAGMAVVNSDGFPGGNGNHAWDVRADDSYIGVEGKEDLGGGLSAVYFYKFVVNADGSASGQPFDQK</sequence>
<dbReference type="EMBL" id="SLWY01000004">
    <property type="protein sequence ID" value="TCO82609.1"/>
    <property type="molecule type" value="Genomic_DNA"/>
</dbReference>
<evidence type="ECO:0000259" key="2">
    <source>
        <dbReference type="Pfam" id="PF13609"/>
    </source>
</evidence>
<dbReference type="RefSeq" id="WP_165904016.1">
    <property type="nucleotide sequence ID" value="NZ_SLWY01000004.1"/>
</dbReference>
<dbReference type="Gene3D" id="2.40.160.10">
    <property type="entry name" value="Porin"/>
    <property type="match status" value="1"/>
</dbReference>
<dbReference type="SUPFAM" id="SSF56935">
    <property type="entry name" value="Porins"/>
    <property type="match status" value="1"/>
</dbReference>
<keyword evidence="4" id="KW-1185">Reference proteome</keyword>
<keyword evidence="1" id="KW-0732">Signal</keyword>
<dbReference type="Proteomes" id="UP000295765">
    <property type="component" value="Unassembled WGS sequence"/>
</dbReference>
<accession>A0A4R2LDK3</accession>